<dbReference type="EMBL" id="ANPB02000008">
    <property type="protein sequence ID" value="KAF4478073.1"/>
    <property type="molecule type" value="Genomic_DNA"/>
</dbReference>
<dbReference type="Proteomes" id="UP000011096">
    <property type="component" value="Unassembled WGS sequence"/>
</dbReference>
<dbReference type="RefSeq" id="XP_031875375.2">
    <property type="nucleotide sequence ID" value="XM_032028337.2"/>
</dbReference>
<name>A0A7J6IMY9_COLFN</name>
<evidence type="ECO:0000313" key="5">
    <source>
        <dbReference type="Proteomes" id="UP000011096"/>
    </source>
</evidence>
<comment type="caution">
    <text evidence="3">The sequence shown here is derived from an EMBL/GenBank/DDBJ whole genome shotgun (WGS) entry which is preliminary data.</text>
</comment>
<protein>
    <submittedName>
        <fullName evidence="3">Uncharacterized protein</fullName>
    </submittedName>
</protein>
<reference evidence="3 5" key="1">
    <citation type="submission" date="2012-08" db="EMBL/GenBank/DDBJ databases">
        <authorList>
            <person name="Gan P.H.P."/>
            <person name="Ikeda K."/>
            <person name="Irieda H."/>
            <person name="Narusaka M."/>
            <person name="O'Connell R.J."/>
            <person name="Narusaka Y."/>
            <person name="Takano Y."/>
            <person name="Kubo Y."/>
            <person name="Shirasu K."/>
        </authorList>
    </citation>
    <scope>NUCLEOTIDE SEQUENCE [LARGE SCALE GENOMIC DNA]</scope>
    <source>
        <strain evidence="3 5">Nara gc5</strain>
    </source>
</reference>
<accession>A0A7J6IMY9</accession>
<feature type="region of interest" description="Disordered" evidence="1">
    <location>
        <begin position="186"/>
        <end position="224"/>
    </location>
</feature>
<feature type="signal peptide" evidence="2">
    <location>
        <begin position="1"/>
        <end position="22"/>
    </location>
</feature>
<evidence type="ECO:0000256" key="2">
    <source>
        <dbReference type="SAM" id="SignalP"/>
    </source>
</evidence>
<proteinExistence type="predicted"/>
<dbReference type="Pfam" id="PF19287">
    <property type="entry name" value="DUF5910"/>
    <property type="match status" value="1"/>
</dbReference>
<dbReference type="EMBL" id="ANPB02000006">
    <property type="protein sequence ID" value="KAF4480775.1"/>
    <property type="molecule type" value="Genomic_DNA"/>
</dbReference>
<evidence type="ECO:0000313" key="3">
    <source>
        <dbReference type="EMBL" id="KAF4478073.1"/>
    </source>
</evidence>
<organism evidence="3 5">
    <name type="scientific">Colletotrichum fructicola (strain Nara gc5)</name>
    <name type="common">Anthracnose fungus</name>
    <name type="synonym">Colletotrichum gloeosporioides (strain Nara gc5)</name>
    <dbReference type="NCBI Taxonomy" id="1213859"/>
    <lineage>
        <taxon>Eukaryota</taxon>
        <taxon>Fungi</taxon>
        <taxon>Dikarya</taxon>
        <taxon>Ascomycota</taxon>
        <taxon>Pezizomycotina</taxon>
        <taxon>Sordariomycetes</taxon>
        <taxon>Hypocreomycetidae</taxon>
        <taxon>Glomerellales</taxon>
        <taxon>Glomerellaceae</taxon>
        <taxon>Colletotrichum</taxon>
        <taxon>Colletotrichum gloeosporioides species complex</taxon>
    </lineage>
</organism>
<feature type="compositionally biased region" description="Basic and acidic residues" evidence="1">
    <location>
        <begin position="207"/>
        <end position="224"/>
    </location>
</feature>
<dbReference type="OrthoDB" id="4540223at2759"/>
<keyword evidence="2" id="KW-0732">Signal</keyword>
<keyword evidence="5" id="KW-1185">Reference proteome</keyword>
<evidence type="ECO:0000256" key="1">
    <source>
        <dbReference type="SAM" id="MobiDB-lite"/>
    </source>
</evidence>
<dbReference type="AlphaFoldDB" id="A0A7J6IMY9"/>
<dbReference type="GeneID" id="43612438"/>
<evidence type="ECO:0000313" key="4">
    <source>
        <dbReference type="EMBL" id="KAF4480775.1"/>
    </source>
</evidence>
<gene>
    <name evidence="4" type="ORF">CGGC5_v010291</name>
    <name evidence="3" type="ORF">CGGC5_v013046</name>
</gene>
<dbReference type="InterPro" id="IPR045564">
    <property type="entry name" value="DUF5910"/>
</dbReference>
<dbReference type="InParanoid" id="A0A7J6IMY9"/>
<feature type="chain" id="PRO_5033593871" evidence="2">
    <location>
        <begin position="23"/>
        <end position="224"/>
    </location>
</feature>
<sequence>MLSISIKHLVLLFVSLANFVAAERALIGYRKVNEAEAKMINRGKNIFRDAKFDEQANLRGLAQIGNGVYLSMALHGYRGDRNDWWCYVEADIRKLAATPKVWIPQSYWYQSETNLGNYVQAELGKRETAFSAIRMSHVQAGHENNIQALLPTRMVQHNVLDTFARCYKSLKELPYSEPVSFESWRISGQKVTSGPSEAGPSGGRRPGKTEMRKKTEKGKTTKGN</sequence>
<reference evidence="3 5" key="2">
    <citation type="submission" date="2020-04" db="EMBL/GenBank/DDBJ databases">
        <title>Genome sequencing and assembly of multiple isolates from the Colletotrichum gloeosporioides species complex.</title>
        <authorList>
            <person name="Gan P."/>
            <person name="Shirasu K."/>
        </authorList>
    </citation>
    <scope>NUCLEOTIDE SEQUENCE [LARGE SCALE GENOMIC DNA]</scope>
    <source>
        <strain evidence="3 5">Nara gc5</strain>
    </source>
</reference>